<comment type="pathway">
    <text evidence="1 13">Cofactor biosynthesis; biotin biosynthesis; biotin from 7,8-diaminononanoate: step 2/2.</text>
</comment>
<keyword evidence="11 13" id="KW-0411">Iron-sulfur</keyword>
<dbReference type="GO" id="GO:0009102">
    <property type="term" value="P:biotin biosynthetic process"/>
    <property type="evidence" value="ECO:0007669"/>
    <property type="project" value="UniProtKB-UniRule"/>
</dbReference>
<evidence type="ECO:0000256" key="14">
    <source>
        <dbReference type="PIRSR" id="PIRSR001619-1"/>
    </source>
</evidence>
<evidence type="ECO:0000313" key="16">
    <source>
        <dbReference type="EMBL" id="TDT67860.1"/>
    </source>
</evidence>
<protein>
    <recommendedName>
        <fullName evidence="3 13">Biotin synthase</fullName>
        <ecNumber evidence="3 13">2.8.1.6</ecNumber>
    </recommendedName>
</protein>
<evidence type="ECO:0000259" key="15">
    <source>
        <dbReference type="PROSITE" id="PS51918"/>
    </source>
</evidence>
<evidence type="ECO:0000256" key="13">
    <source>
        <dbReference type="HAMAP-Rule" id="MF_01694"/>
    </source>
</evidence>
<dbReference type="AlphaFoldDB" id="A0AA46I5A0"/>
<proteinExistence type="inferred from homology"/>
<dbReference type="NCBIfam" id="TIGR00433">
    <property type="entry name" value="bioB"/>
    <property type="match status" value="1"/>
</dbReference>
<organism evidence="16 17">
    <name type="scientific">Hypnocyclicus thermotrophus</name>
    <dbReference type="NCBI Taxonomy" id="1627895"/>
    <lineage>
        <taxon>Bacteria</taxon>
        <taxon>Fusobacteriati</taxon>
        <taxon>Fusobacteriota</taxon>
        <taxon>Fusobacteriia</taxon>
        <taxon>Fusobacteriales</taxon>
        <taxon>Fusobacteriaceae</taxon>
        <taxon>Hypnocyclicus</taxon>
    </lineage>
</organism>
<dbReference type="PANTHER" id="PTHR22976:SF2">
    <property type="entry name" value="BIOTIN SYNTHASE, MITOCHONDRIAL"/>
    <property type="match status" value="1"/>
</dbReference>
<keyword evidence="6 13" id="KW-0949">S-adenosyl-L-methionine</keyword>
<comment type="cofactor">
    <cofactor evidence="13">
        <name>[2Fe-2S] cluster</name>
        <dbReference type="ChEBI" id="CHEBI:190135"/>
    </cofactor>
    <text evidence="13">Binds 1 [2Fe-2S] cluster. The cluster is coordinated with 3 cysteines and 1 arginine.</text>
</comment>
<feature type="domain" description="Radical SAM core" evidence="15">
    <location>
        <begin position="41"/>
        <end position="274"/>
    </location>
</feature>
<keyword evidence="17" id="KW-1185">Reference proteome</keyword>
<dbReference type="InterPro" id="IPR007197">
    <property type="entry name" value="rSAM"/>
</dbReference>
<dbReference type="GO" id="GO:0004076">
    <property type="term" value="F:biotin synthase activity"/>
    <property type="evidence" value="ECO:0007669"/>
    <property type="project" value="UniProtKB-UniRule"/>
</dbReference>
<dbReference type="PANTHER" id="PTHR22976">
    <property type="entry name" value="BIOTIN SYNTHASE"/>
    <property type="match status" value="1"/>
</dbReference>
<evidence type="ECO:0000256" key="2">
    <source>
        <dbReference type="ARBA" id="ARBA00010765"/>
    </source>
</evidence>
<dbReference type="InterPro" id="IPR006638">
    <property type="entry name" value="Elp3/MiaA/NifB-like_rSAM"/>
</dbReference>
<comment type="function">
    <text evidence="13">Catalyzes the conversion of dethiobiotin (DTB) to biotin by the insertion of a sulfur atom into dethiobiotin via a radical-based mechanism.</text>
</comment>
<dbReference type="EC" id="2.8.1.6" evidence="3 13"/>
<keyword evidence="8 13" id="KW-0479">Metal-binding</keyword>
<dbReference type="PROSITE" id="PS51918">
    <property type="entry name" value="RADICAL_SAM"/>
    <property type="match status" value="1"/>
</dbReference>
<keyword evidence="9 13" id="KW-0093">Biotin biosynthesis</keyword>
<evidence type="ECO:0000256" key="4">
    <source>
        <dbReference type="ARBA" id="ARBA00022485"/>
    </source>
</evidence>
<feature type="binding site" evidence="13 14">
    <location>
        <position position="269"/>
    </location>
    <ligand>
        <name>[2Fe-2S] cluster</name>
        <dbReference type="ChEBI" id="CHEBI:190135"/>
    </ligand>
</feature>
<evidence type="ECO:0000256" key="12">
    <source>
        <dbReference type="ARBA" id="ARBA00051157"/>
    </source>
</evidence>
<feature type="binding site" evidence="13 14">
    <location>
        <position position="66"/>
    </location>
    <ligand>
        <name>[4Fe-4S] cluster</name>
        <dbReference type="ChEBI" id="CHEBI:49883"/>
        <note>4Fe-4S-S-AdoMet</note>
    </ligand>
</feature>
<dbReference type="CDD" id="cd01335">
    <property type="entry name" value="Radical_SAM"/>
    <property type="match status" value="1"/>
</dbReference>
<evidence type="ECO:0000256" key="9">
    <source>
        <dbReference type="ARBA" id="ARBA00022756"/>
    </source>
</evidence>
<dbReference type="Pfam" id="PF04055">
    <property type="entry name" value="Radical_SAM"/>
    <property type="match status" value="1"/>
</dbReference>
<comment type="cofactor">
    <cofactor evidence="14">
        <name>[2Fe-2S] cluster</name>
        <dbReference type="ChEBI" id="CHEBI:190135"/>
    </cofactor>
    <text evidence="14">Binds 1 [2Fe-2S] cluster. The cluster is coordinated with 3 cysteines and 1 arginine.</text>
</comment>
<evidence type="ECO:0000256" key="8">
    <source>
        <dbReference type="ARBA" id="ARBA00022723"/>
    </source>
</evidence>
<keyword evidence="4 13" id="KW-0004">4Fe-4S</keyword>
<evidence type="ECO:0000313" key="17">
    <source>
        <dbReference type="Proteomes" id="UP000294678"/>
    </source>
</evidence>
<evidence type="ECO:0000256" key="6">
    <source>
        <dbReference type="ARBA" id="ARBA00022691"/>
    </source>
</evidence>
<evidence type="ECO:0000256" key="5">
    <source>
        <dbReference type="ARBA" id="ARBA00022679"/>
    </source>
</evidence>
<keyword evidence="7 13" id="KW-0001">2Fe-2S</keyword>
<dbReference type="SMART" id="SM00729">
    <property type="entry name" value="Elp3"/>
    <property type="match status" value="1"/>
</dbReference>
<dbReference type="SFLD" id="SFLDG01060">
    <property type="entry name" value="BATS_domain_containing"/>
    <property type="match status" value="1"/>
</dbReference>
<reference evidence="16 17" key="1">
    <citation type="submission" date="2019-03" db="EMBL/GenBank/DDBJ databases">
        <title>Genomic Encyclopedia of Type Strains, Phase IV (KMG-IV): sequencing the most valuable type-strain genomes for metagenomic binning, comparative biology and taxonomic classification.</title>
        <authorList>
            <person name="Goeker M."/>
        </authorList>
    </citation>
    <scope>NUCLEOTIDE SEQUENCE [LARGE SCALE GENOMIC DNA]</scope>
    <source>
        <strain evidence="16 17">DSM 100055</strain>
    </source>
</reference>
<name>A0AA46I5A0_9FUSO</name>
<feature type="binding site" evidence="13 14">
    <location>
        <position position="138"/>
    </location>
    <ligand>
        <name>[2Fe-2S] cluster</name>
        <dbReference type="ChEBI" id="CHEBI:190135"/>
    </ligand>
</feature>
<comment type="caution">
    <text evidence="16">The sequence shown here is derived from an EMBL/GenBank/DDBJ whole genome shotgun (WGS) entry which is preliminary data.</text>
</comment>
<feature type="binding site" evidence="13 14">
    <location>
        <position position="59"/>
    </location>
    <ligand>
        <name>[4Fe-4S] cluster</name>
        <dbReference type="ChEBI" id="CHEBI:49883"/>
        <note>4Fe-4S-S-AdoMet</note>
    </ligand>
</feature>
<dbReference type="Proteomes" id="UP000294678">
    <property type="component" value="Unassembled WGS sequence"/>
</dbReference>
<comment type="catalytic activity">
    <reaction evidence="12 13">
        <text>(4R,5S)-dethiobiotin + (sulfur carrier)-SH + 2 reduced [2Fe-2S]-[ferredoxin] + 2 S-adenosyl-L-methionine = (sulfur carrier)-H + biotin + 2 5'-deoxyadenosine + 2 L-methionine + 2 oxidized [2Fe-2S]-[ferredoxin]</text>
        <dbReference type="Rhea" id="RHEA:22060"/>
        <dbReference type="Rhea" id="RHEA-COMP:10000"/>
        <dbReference type="Rhea" id="RHEA-COMP:10001"/>
        <dbReference type="Rhea" id="RHEA-COMP:14737"/>
        <dbReference type="Rhea" id="RHEA-COMP:14739"/>
        <dbReference type="ChEBI" id="CHEBI:17319"/>
        <dbReference type="ChEBI" id="CHEBI:29917"/>
        <dbReference type="ChEBI" id="CHEBI:33737"/>
        <dbReference type="ChEBI" id="CHEBI:33738"/>
        <dbReference type="ChEBI" id="CHEBI:57586"/>
        <dbReference type="ChEBI" id="CHEBI:57844"/>
        <dbReference type="ChEBI" id="CHEBI:59789"/>
        <dbReference type="ChEBI" id="CHEBI:64428"/>
        <dbReference type="ChEBI" id="CHEBI:149473"/>
        <dbReference type="EC" id="2.8.1.6"/>
    </reaction>
</comment>
<dbReference type="Pfam" id="PF06968">
    <property type="entry name" value="BATS"/>
    <property type="match status" value="1"/>
</dbReference>
<comment type="caution">
    <text evidence="13">Lacks conserved residue(s) required for the propagation of feature annotation.</text>
</comment>
<dbReference type="InterPro" id="IPR058240">
    <property type="entry name" value="rSAM_sf"/>
</dbReference>
<comment type="similarity">
    <text evidence="2 13">Belongs to the radical SAM superfamily. Biotin synthase family.</text>
</comment>
<dbReference type="HAMAP" id="MF_01694">
    <property type="entry name" value="BioB"/>
    <property type="match status" value="1"/>
</dbReference>
<comment type="cofactor">
    <cofactor evidence="13 14">
        <name>[4Fe-4S] cluster</name>
        <dbReference type="ChEBI" id="CHEBI:49883"/>
    </cofactor>
    <text evidence="13 14">Binds 1 [4Fe-4S] cluster. The cluster is coordinated with 3 cysteines and an exchangeable S-adenosyl-L-methionine.</text>
</comment>
<dbReference type="PIRSF" id="PIRSF001619">
    <property type="entry name" value="Biotin_synth"/>
    <property type="match status" value="1"/>
</dbReference>
<dbReference type="SFLD" id="SFLDS00029">
    <property type="entry name" value="Radical_SAM"/>
    <property type="match status" value="1"/>
</dbReference>
<dbReference type="SFLD" id="SFLDG01082">
    <property type="entry name" value="B12-binding_domain_containing"/>
    <property type="match status" value="1"/>
</dbReference>
<comment type="subunit">
    <text evidence="13">Homodimer.</text>
</comment>
<evidence type="ECO:0000256" key="3">
    <source>
        <dbReference type="ARBA" id="ARBA00012236"/>
    </source>
</evidence>
<dbReference type="SFLD" id="SFLDG01278">
    <property type="entry name" value="biotin_synthase_like"/>
    <property type="match status" value="1"/>
</dbReference>
<dbReference type="SUPFAM" id="SSF102114">
    <property type="entry name" value="Radical SAM enzymes"/>
    <property type="match status" value="1"/>
</dbReference>
<evidence type="ECO:0000256" key="7">
    <source>
        <dbReference type="ARBA" id="ARBA00022714"/>
    </source>
</evidence>
<feature type="binding site" evidence="13 14">
    <location>
        <position position="199"/>
    </location>
    <ligand>
        <name>[2Fe-2S] cluster</name>
        <dbReference type="ChEBI" id="CHEBI:190135"/>
    </ligand>
</feature>
<sequence>MDLRKLIDKEITREEAIELSRLKGSKMMELFAVANEIREKYCGNELHTCTITNAKSGKCPENCKFCAQSAHHNTNIPTYDLKDEETLLNEYSKSEDYNAKKFGLVTSGRSIKKGTKEFEEIEKFIENAKKTNKKVELCCSIGLLDAEEIKILKSKGLTRIHNNIQTSPKVYDKLVSTTHNVQDRINTIKIAKQEGIEVCSGGIIGMGETFEDRIDMAFTLKELNVDAIPLNILNPIKGTPYENMQALSMDEILKTFAIFRIIHKDKVLKIGAGREGILKDFMGMAFMSGMNGMLIGGYLTVRGREVEDDFKFIENVKKMWKNK</sequence>
<keyword evidence="10 13" id="KW-0408">Iron</keyword>
<dbReference type="EMBL" id="SOBG01000009">
    <property type="protein sequence ID" value="TDT67860.1"/>
    <property type="molecule type" value="Genomic_DNA"/>
</dbReference>
<evidence type="ECO:0000256" key="10">
    <source>
        <dbReference type="ARBA" id="ARBA00023004"/>
    </source>
</evidence>
<dbReference type="Gene3D" id="3.20.20.70">
    <property type="entry name" value="Aldolase class I"/>
    <property type="match status" value="1"/>
</dbReference>
<evidence type="ECO:0000256" key="11">
    <source>
        <dbReference type="ARBA" id="ARBA00023014"/>
    </source>
</evidence>
<dbReference type="GO" id="GO:0051539">
    <property type="term" value="F:4 iron, 4 sulfur cluster binding"/>
    <property type="evidence" value="ECO:0007669"/>
    <property type="project" value="UniProtKB-KW"/>
</dbReference>
<dbReference type="SMART" id="SM00876">
    <property type="entry name" value="BATS"/>
    <property type="match status" value="1"/>
</dbReference>
<keyword evidence="5 13" id="KW-0808">Transferase</keyword>
<dbReference type="GO" id="GO:0051537">
    <property type="term" value="F:2 iron, 2 sulfur cluster binding"/>
    <property type="evidence" value="ECO:0007669"/>
    <property type="project" value="UniProtKB-KW"/>
</dbReference>
<dbReference type="InterPro" id="IPR010722">
    <property type="entry name" value="BATS_dom"/>
</dbReference>
<gene>
    <name evidence="13" type="primary">bioB</name>
    <name evidence="16" type="ORF">EV215_1863</name>
</gene>
<feature type="binding site" evidence="13 14">
    <location>
        <position position="63"/>
    </location>
    <ligand>
        <name>[4Fe-4S] cluster</name>
        <dbReference type="ChEBI" id="CHEBI:49883"/>
        <note>4Fe-4S-S-AdoMet</note>
    </ligand>
</feature>
<dbReference type="InterPro" id="IPR024177">
    <property type="entry name" value="Biotin_synthase"/>
</dbReference>
<dbReference type="InterPro" id="IPR013785">
    <property type="entry name" value="Aldolase_TIM"/>
</dbReference>
<dbReference type="RefSeq" id="WP_134113724.1">
    <property type="nucleotide sequence ID" value="NZ_SOBG01000009.1"/>
</dbReference>
<dbReference type="GO" id="GO:0005506">
    <property type="term" value="F:iron ion binding"/>
    <property type="evidence" value="ECO:0007669"/>
    <property type="project" value="UniProtKB-UniRule"/>
</dbReference>
<evidence type="ECO:0000256" key="1">
    <source>
        <dbReference type="ARBA" id="ARBA00004942"/>
    </source>
</evidence>
<dbReference type="InterPro" id="IPR002684">
    <property type="entry name" value="Biotin_synth/BioAB"/>
</dbReference>
<accession>A0AA46I5A0</accession>